<organism evidence="3">
    <name type="scientific">hydrothermal vent metagenome</name>
    <dbReference type="NCBI Taxonomy" id="652676"/>
    <lineage>
        <taxon>unclassified sequences</taxon>
        <taxon>metagenomes</taxon>
        <taxon>ecological metagenomes</taxon>
    </lineage>
</organism>
<dbReference type="SUPFAM" id="SSF51735">
    <property type="entry name" value="NAD(P)-binding Rossmann-fold domains"/>
    <property type="match status" value="1"/>
</dbReference>
<sequence length="365" mass="39685">MADKIRLGFVGANVNSNWSVQSHYPALLAHPDVELTAVCTSRPESAEEARLAFGATLAFHDYREMVLSPEIDAVAVVVRVPLHYEPTKAAIEAGKHVFTEWPLGRTTAEAEELADLARAKGVQTAVGLQSRVSPALLYIKELIDEGYVGEVLSCQVTTMRDGALERPSSRNWNLDASQGANTLTIANGHVIDALRMVLGDFKRVACMVTTQVQKIYETDTQQYVEVTSPDNVRVSGQLERGAAASVHVGAVPWAGSGFRMEIYGREGTLITTGSVSSQRGEMLRIQGAQGSHELKDLAIPGRFVYVPDDFPRGDPFNVGQIYALFAKAIRTGQSGLPTFDTAVELHRFIDMIKRASDTGQELPVS</sequence>
<dbReference type="GO" id="GO:0000166">
    <property type="term" value="F:nucleotide binding"/>
    <property type="evidence" value="ECO:0007669"/>
    <property type="project" value="InterPro"/>
</dbReference>
<evidence type="ECO:0000313" key="3">
    <source>
        <dbReference type="EMBL" id="CUV05893.1"/>
    </source>
</evidence>
<dbReference type="Gene3D" id="3.40.50.720">
    <property type="entry name" value="NAD(P)-binding Rossmann-like Domain"/>
    <property type="match status" value="1"/>
</dbReference>
<feature type="domain" description="Ig-like" evidence="2">
    <location>
        <begin position="134"/>
        <end position="227"/>
    </location>
</feature>
<dbReference type="InterPro" id="IPR055080">
    <property type="entry name" value="Gal80p-like_C"/>
</dbReference>
<dbReference type="AlphaFoldDB" id="A0A160VCI3"/>
<dbReference type="InterPro" id="IPR007110">
    <property type="entry name" value="Ig-like_dom"/>
</dbReference>
<dbReference type="Pfam" id="PF22685">
    <property type="entry name" value="Gal80p_C-like"/>
    <property type="match status" value="1"/>
</dbReference>
<accession>A0A160VCI3</accession>
<proteinExistence type="predicted"/>
<dbReference type="PROSITE" id="PS50835">
    <property type="entry name" value="IG_LIKE"/>
    <property type="match status" value="1"/>
</dbReference>
<gene>
    <name evidence="3" type="ORF">MGWOODY_Clf30</name>
</gene>
<name>A0A160VCI3_9ZZZZ</name>
<dbReference type="PANTHER" id="PTHR43818:SF11">
    <property type="entry name" value="BCDNA.GH03377"/>
    <property type="match status" value="1"/>
</dbReference>
<dbReference type="InterPro" id="IPR036291">
    <property type="entry name" value="NAD(P)-bd_dom_sf"/>
</dbReference>
<dbReference type="Pfam" id="PF01408">
    <property type="entry name" value="GFO_IDH_MocA"/>
    <property type="match status" value="1"/>
</dbReference>
<dbReference type="InterPro" id="IPR050463">
    <property type="entry name" value="Gfo/Idh/MocA_oxidrdct_glycsds"/>
</dbReference>
<dbReference type="PANTHER" id="PTHR43818">
    <property type="entry name" value="BCDNA.GH03377"/>
    <property type="match status" value="1"/>
</dbReference>
<keyword evidence="1" id="KW-0560">Oxidoreductase</keyword>
<dbReference type="Gene3D" id="3.30.360.10">
    <property type="entry name" value="Dihydrodipicolinate Reductase, domain 2"/>
    <property type="match status" value="1"/>
</dbReference>
<evidence type="ECO:0000256" key="1">
    <source>
        <dbReference type="ARBA" id="ARBA00023002"/>
    </source>
</evidence>
<protein>
    <submittedName>
        <fullName evidence="3">Putative oxidoreductase</fullName>
    </submittedName>
</protein>
<dbReference type="SUPFAM" id="SSF55347">
    <property type="entry name" value="Glyceraldehyde-3-phosphate dehydrogenase-like, C-terminal domain"/>
    <property type="match status" value="1"/>
</dbReference>
<evidence type="ECO:0000259" key="2">
    <source>
        <dbReference type="PROSITE" id="PS50835"/>
    </source>
</evidence>
<dbReference type="EMBL" id="FAXA01000477">
    <property type="protein sequence ID" value="CUV05893.1"/>
    <property type="molecule type" value="Genomic_DNA"/>
</dbReference>
<dbReference type="InterPro" id="IPR000683">
    <property type="entry name" value="Gfo/Idh/MocA-like_OxRdtase_N"/>
</dbReference>
<reference evidence="3" key="1">
    <citation type="submission" date="2015-10" db="EMBL/GenBank/DDBJ databases">
        <authorList>
            <person name="Gilbert D.G."/>
        </authorList>
    </citation>
    <scope>NUCLEOTIDE SEQUENCE</scope>
</reference>
<dbReference type="GO" id="GO:0016491">
    <property type="term" value="F:oxidoreductase activity"/>
    <property type="evidence" value="ECO:0007669"/>
    <property type="project" value="UniProtKB-KW"/>
</dbReference>